<name>A0ABT1ZA93_9ACTN</name>
<keyword evidence="2" id="KW-0808">Transferase</keyword>
<dbReference type="Proteomes" id="UP001204320">
    <property type="component" value="Unassembled WGS sequence"/>
</dbReference>
<dbReference type="EC" id="2.4.-.-" evidence="2"/>
<dbReference type="PANTHER" id="PTHR22916:SF3">
    <property type="entry name" value="UDP-GLCNAC:BETAGAL BETA-1,3-N-ACETYLGLUCOSAMINYLTRANSFERASE-LIKE PROTEIN 1"/>
    <property type="match status" value="1"/>
</dbReference>
<evidence type="ECO:0000313" key="2">
    <source>
        <dbReference type="EMBL" id="MCR9037122.1"/>
    </source>
</evidence>
<reference evidence="2 3" key="1">
    <citation type="submission" date="2022-08" db="EMBL/GenBank/DDBJ databases">
        <title>Tractidigestivibacter montrealensis type strain KD21.</title>
        <authorList>
            <person name="Diop K."/>
            <person name="Richard C."/>
            <person name="Routy B."/>
        </authorList>
    </citation>
    <scope>NUCLEOTIDE SEQUENCE [LARGE SCALE GENOMIC DNA]</scope>
    <source>
        <strain evidence="2 3">KD21</strain>
    </source>
</reference>
<protein>
    <submittedName>
        <fullName evidence="2">Glycosyltransferase</fullName>
        <ecNumber evidence="2">2.4.-.-</ecNumber>
    </submittedName>
</protein>
<dbReference type="InterPro" id="IPR029044">
    <property type="entry name" value="Nucleotide-diphossugar_trans"/>
</dbReference>
<organism evidence="2 3">
    <name type="scientific">Tractidigestivibacter montrealensis</name>
    <dbReference type="NCBI Taxonomy" id="2972466"/>
    <lineage>
        <taxon>Bacteria</taxon>
        <taxon>Bacillati</taxon>
        <taxon>Actinomycetota</taxon>
        <taxon>Coriobacteriia</taxon>
        <taxon>Coriobacteriales</taxon>
        <taxon>Atopobiaceae</taxon>
        <taxon>Tractidigestivibacter</taxon>
    </lineage>
</organism>
<dbReference type="EMBL" id="JANSKA010000006">
    <property type="protein sequence ID" value="MCR9037122.1"/>
    <property type="molecule type" value="Genomic_DNA"/>
</dbReference>
<dbReference type="Gene3D" id="3.90.550.10">
    <property type="entry name" value="Spore Coat Polysaccharide Biosynthesis Protein SpsA, Chain A"/>
    <property type="match status" value="1"/>
</dbReference>
<sequence length="342" mass="38313">MSRLSVVVPVYNVEKYLDASLGSLEDQSLTDIDIICVNDGSTDGSRAVLARWEERDPRIRVVDKPNGGLSSARNAGIDAATTEYVCFLDSDDRFHPNACAEMVRLLDQTGADVLTFGATLCPPDARAPWIARVLSPRDAVFEGYSSQLMFRENSRPFAWRMAVRREFLVQGNLRFDEGVRFGEDQIFAFAVYPRASRVALSAEKLYEYRVVREGSLMAGMNADVEAKLLDHVAIIDHILADWKRGGLLGMDDANLVEFIMEYVMREGIRQESGCYQRVAAALRKVLLSRWSEEYLASLDVLPATKTMLLKATLDPKGMPLAARRVLTLSYYLEHHLPQPGRA</sequence>
<feature type="domain" description="Glycosyltransferase 2-like" evidence="1">
    <location>
        <begin position="5"/>
        <end position="127"/>
    </location>
</feature>
<dbReference type="PANTHER" id="PTHR22916">
    <property type="entry name" value="GLYCOSYLTRANSFERASE"/>
    <property type="match status" value="1"/>
</dbReference>
<dbReference type="RefSeq" id="WP_258499545.1">
    <property type="nucleotide sequence ID" value="NZ_JANSKA010000006.1"/>
</dbReference>
<comment type="caution">
    <text evidence="2">The sequence shown here is derived from an EMBL/GenBank/DDBJ whole genome shotgun (WGS) entry which is preliminary data.</text>
</comment>
<keyword evidence="2" id="KW-0328">Glycosyltransferase</keyword>
<gene>
    <name evidence="2" type="ORF">NVS32_09205</name>
</gene>
<proteinExistence type="predicted"/>
<accession>A0ABT1ZA93</accession>
<dbReference type="Pfam" id="PF00535">
    <property type="entry name" value="Glycos_transf_2"/>
    <property type="match status" value="1"/>
</dbReference>
<dbReference type="SUPFAM" id="SSF53448">
    <property type="entry name" value="Nucleotide-diphospho-sugar transferases"/>
    <property type="match status" value="1"/>
</dbReference>
<evidence type="ECO:0000313" key="3">
    <source>
        <dbReference type="Proteomes" id="UP001204320"/>
    </source>
</evidence>
<dbReference type="GO" id="GO:0016757">
    <property type="term" value="F:glycosyltransferase activity"/>
    <property type="evidence" value="ECO:0007669"/>
    <property type="project" value="UniProtKB-KW"/>
</dbReference>
<evidence type="ECO:0000259" key="1">
    <source>
        <dbReference type="Pfam" id="PF00535"/>
    </source>
</evidence>
<keyword evidence="3" id="KW-1185">Reference proteome</keyword>
<dbReference type="InterPro" id="IPR001173">
    <property type="entry name" value="Glyco_trans_2-like"/>
</dbReference>
<dbReference type="CDD" id="cd00761">
    <property type="entry name" value="Glyco_tranf_GTA_type"/>
    <property type="match status" value="1"/>
</dbReference>